<protein>
    <submittedName>
        <fullName evidence="5">Peroxisomal biogenesis factor (PEX11), putative</fullName>
    </submittedName>
</protein>
<evidence type="ECO:0000313" key="6">
    <source>
        <dbReference type="Proteomes" id="UP000001745"/>
    </source>
</evidence>
<dbReference type="HOGENOM" id="CLU_049216_0_0_1"/>
<evidence type="ECO:0000256" key="2">
    <source>
        <dbReference type="ARBA" id="ARBA00023136"/>
    </source>
</evidence>
<dbReference type="GeneID" id="8101029"/>
<dbReference type="EMBL" id="EQ962652">
    <property type="protein sequence ID" value="EED23305.1"/>
    <property type="molecule type" value="Genomic_DNA"/>
</dbReference>
<comment type="subcellular location">
    <subcellularLocation>
        <location evidence="4">Peroxisome membrane</location>
    </subcellularLocation>
</comment>
<accession>B8LY60</accession>
<gene>
    <name evidence="5" type="ORF">TSTA_067420</name>
</gene>
<dbReference type="STRING" id="441959.B8LY60"/>
<dbReference type="GO" id="GO:0016559">
    <property type="term" value="P:peroxisome fission"/>
    <property type="evidence" value="ECO:0007669"/>
    <property type="project" value="InterPro"/>
</dbReference>
<dbReference type="PhylomeDB" id="B8LY60"/>
<name>B8LY60_TALSN</name>
<dbReference type="InterPro" id="IPR008733">
    <property type="entry name" value="PEX11"/>
</dbReference>
<dbReference type="RefSeq" id="XP_002340692.1">
    <property type="nucleotide sequence ID" value="XM_002340651.1"/>
</dbReference>
<dbReference type="InParanoid" id="B8LY60"/>
<dbReference type="eggNOG" id="KOG4186">
    <property type="taxonomic scope" value="Eukaryota"/>
</dbReference>
<dbReference type="OrthoDB" id="411017at2759"/>
<keyword evidence="3" id="KW-0576">Peroxisome</keyword>
<dbReference type="Proteomes" id="UP000001745">
    <property type="component" value="Unassembled WGS sequence"/>
</dbReference>
<proteinExistence type="predicted"/>
<keyword evidence="1" id="KW-0962">Peroxisome biogenesis</keyword>
<keyword evidence="6" id="KW-1185">Reference proteome</keyword>
<dbReference type="GO" id="GO:0005778">
    <property type="term" value="C:peroxisomal membrane"/>
    <property type="evidence" value="ECO:0007669"/>
    <property type="project" value="UniProtKB-SubCell"/>
</dbReference>
<dbReference type="Pfam" id="PF05648">
    <property type="entry name" value="PEX11"/>
    <property type="match status" value="1"/>
</dbReference>
<reference evidence="6" key="1">
    <citation type="journal article" date="2015" name="Genome Announc.">
        <title>Genome sequence of the AIDS-associated pathogen Penicillium marneffei (ATCC18224) and its near taxonomic relative Talaromyces stipitatus (ATCC10500).</title>
        <authorList>
            <person name="Nierman W.C."/>
            <person name="Fedorova-Abrams N.D."/>
            <person name="Andrianopoulos A."/>
        </authorList>
    </citation>
    <scope>NUCLEOTIDE SEQUENCE [LARGE SCALE GENOMIC DNA]</scope>
    <source>
        <strain evidence="6">ATCC 10500 / CBS 375.48 / QM 6759 / NRRL 1006</strain>
    </source>
</reference>
<evidence type="ECO:0000256" key="4">
    <source>
        <dbReference type="ARBA" id="ARBA00046271"/>
    </source>
</evidence>
<dbReference type="PANTHER" id="PTHR12652">
    <property type="entry name" value="PEROXISOMAL BIOGENESIS FACTOR 11"/>
    <property type="match status" value="1"/>
</dbReference>
<dbReference type="FunCoup" id="B8LY60">
    <property type="interactions" value="257"/>
</dbReference>
<dbReference type="PANTHER" id="PTHR12652:SF50">
    <property type="entry name" value="PEROXIN 11"/>
    <property type="match status" value="1"/>
</dbReference>
<organism evidence="5 6">
    <name type="scientific">Talaromyces stipitatus (strain ATCC 10500 / CBS 375.48 / QM 6759 / NRRL 1006)</name>
    <name type="common">Penicillium stipitatum</name>
    <dbReference type="NCBI Taxonomy" id="441959"/>
    <lineage>
        <taxon>Eukaryota</taxon>
        <taxon>Fungi</taxon>
        <taxon>Dikarya</taxon>
        <taxon>Ascomycota</taxon>
        <taxon>Pezizomycotina</taxon>
        <taxon>Eurotiomycetes</taxon>
        <taxon>Eurotiomycetidae</taxon>
        <taxon>Eurotiales</taxon>
        <taxon>Trichocomaceae</taxon>
        <taxon>Talaromyces</taxon>
        <taxon>Talaromyces sect. Talaromyces</taxon>
    </lineage>
</organism>
<dbReference type="VEuPathDB" id="FungiDB:TSTA_067420"/>
<dbReference type="AlphaFoldDB" id="B8LY60"/>
<evidence type="ECO:0000256" key="3">
    <source>
        <dbReference type="ARBA" id="ARBA00023140"/>
    </source>
</evidence>
<dbReference type="OMA" id="AYHPTVA"/>
<evidence type="ECO:0000313" key="5">
    <source>
        <dbReference type="EMBL" id="EED23305.1"/>
    </source>
</evidence>
<evidence type="ECO:0000256" key="1">
    <source>
        <dbReference type="ARBA" id="ARBA00022593"/>
    </source>
</evidence>
<sequence length="236" mass="26308">MVADALVYHPSVAHYLRFVATTLGRDKVLRTIQYFARFYSWYLFRTNNPTSAIAPWDALKKQFGLTRKILRAGKFVEHLKAASVAFDNKSASTDPVLKNLTVGRQLGYAGYLTLDSITLVDALGFKKFDSAKKLQEYSYRAWLSGLVCSVVAGVYTLYRLQEREKTIDRKEGEGVVEAKKIERERVAARIQLVSDLCDLSVPLSALGYVKLDDGLVGIAGTISSLIGVWSAWKKTA</sequence>
<keyword evidence="2" id="KW-0472">Membrane</keyword>